<name>A0ABS0BAQ9_9GAMM</name>
<dbReference type="EMBL" id="JADLZT010000012">
    <property type="protein sequence ID" value="MBF6025907.1"/>
    <property type="molecule type" value="Genomic_DNA"/>
</dbReference>
<reference evidence="2 3" key="1">
    <citation type="submission" date="2020-11" db="EMBL/GenBank/DDBJ databases">
        <title>Draft Genome Sequence and Secondary Metabolite Biosynthetic Potential of the Lysobacter niastensis Type strain DSM 18481.</title>
        <authorList>
            <person name="Turrini P."/>
            <person name="Artuso I."/>
            <person name="Tescari M."/>
            <person name="Lugli G.A."/>
            <person name="Frangipani E."/>
            <person name="Ventura M."/>
            <person name="Visca P."/>
        </authorList>
    </citation>
    <scope>NUCLEOTIDE SEQUENCE [LARGE SCALE GENOMIC DNA]</scope>
    <source>
        <strain evidence="2 3">DSM 18481</strain>
    </source>
</reference>
<dbReference type="Proteomes" id="UP001429984">
    <property type="component" value="Unassembled WGS sequence"/>
</dbReference>
<keyword evidence="1" id="KW-0812">Transmembrane</keyword>
<feature type="transmembrane region" description="Helical" evidence="1">
    <location>
        <begin position="25"/>
        <end position="45"/>
    </location>
</feature>
<comment type="caution">
    <text evidence="2">The sequence shown here is derived from an EMBL/GenBank/DDBJ whole genome shotgun (WGS) entry which is preliminary data.</text>
</comment>
<accession>A0ABS0BAQ9</accession>
<evidence type="ECO:0000256" key="1">
    <source>
        <dbReference type="SAM" id="Phobius"/>
    </source>
</evidence>
<evidence type="ECO:0000313" key="2">
    <source>
        <dbReference type="EMBL" id="MBF6025907.1"/>
    </source>
</evidence>
<keyword evidence="1" id="KW-0472">Membrane</keyword>
<feature type="transmembrane region" description="Helical" evidence="1">
    <location>
        <begin position="57"/>
        <end position="75"/>
    </location>
</feature>
<sequence>MSRHRCMTVPALPLAAEVRVDSNQVMVVLGIVLIVFPIVLIAVLNRVFRKGGGITKGWGGVLFVCLCWIAAMWLVRSKIADFL</sequence>
<keyword evidence="1" id="KW-1133">Transmembrane helix</keyword>
<protein>
    <submittedName>
        <fullName evidence="2">Uncharacterized protein</fullName>
    </submittedName>
</protein>
<keyword evidence="3" id="KW-1185">Reference proteome</keyword>
<organism evidence="2 3">
    <name type="scientific">Lysobacter niastensis</name>
    <dbReference type="NCBI Taxonomy" id="380629"/>
    <lineage>
        <taxon>Bacteria</taxon>
        <taxon>Pseudomonadati</taxon>
        <taxon>Pseudomonadota</taxon>
        <taxon>Gammaproteobacteria</taxon>
        <taxon>Lysobacterales</taxon>
        <taxon>Lysobacteraceae</taxon>
        <taxon>Lysobacter</taxon>
    </lineage>
</organism>
<proteinExistence type="predicted"/>
<gene>
    <name evidence="2" type="ORF">IU514_17910</name>
</gene>
<dbReference type="RefSeq" id="WP_194932507.1">
    <property type="nucleotide sequence ID" value="NZ_JADLZT010000012.1"/>
</dbReference>
<evidence type="ECO:0000313" key="3">
    <source>
        <dbReference type="Proteomes" id="UP001429984"/>
    </source>
</evidence>